<protein>
    <recommendedName>
        <fullName evidence="3">Fibronectin type-III domain-containing protein</fullName>
    </recommendedName>
</protein>
<dbReference type="RefSeq" id="WP_091168791.1">
    <property type="nucleotide sequence ID" value="NZ_FNCG01000007.1"/>
</dbReference>
<dbReference type="STRING" id="551996.SAMN05192573_107166"/>
<dbReference type="EMBL" id="FNCG01000007">
    <property type="protein sequence ID" value="SDH19063.1"/>
    <property type="molecule type" value="Genomic_DNA"/>
</dbReference>
<evidence type="ECO:0000313" key="1">
    <source>
        <dbReference type="EMBL" id="SDH19063.1"/>
    </source>
</evidence>
<reference evidence="2" key="1">
    <citation type="submission" date="2016-10" db="EMBL/GenBank/DDBJ databases">
        <authorList>
            <person name="Varghese N."/>
            <person name="Submissions S."/>
        </authorList>
    </citation>
    <scope>NUCLEOTIDE SEQUENCE [LARGE SCALE GENOMIC DNA]</scope>
    <source>
        <strain evidence="2">Gh-67</strain>
    </source>
</reference>
<name>A0A1G8ADW2_9SPHI</name>
<evidence type="ECO:0000313" key="2">
    <source>
        <dbReference type="Proteomes" id="UP000199705"/>
    </source>
</evidence>
<organism evidence="1 2">
    <name type="scientific">Mucilaginibacter gossypii</name>
    <dbReference type="NCBI Taxonomy" id="551996"/>
    <lineage>
        <taxon>Bacteria</taxon>
        <taxon>Pseudomonadati</taxon>
        <taxon>Bacteroidota</taxon>
        <taxon>Sphingobacteriia</taxon>
        <taxon>Sphingobacteriales</taxon>
        <taxon>Sphingobacteriaceae</taxon>
        <taxon>Mucilaginibacter</taxon>
    </lineage>
</organism>
<dbReference type="AlphaFoldDB" id="A0A1G8ADW2"/>
<proteinExistence type="predicted"/>
<dbReference type="Gene3D" id="2.60.40.10">
    <property type="entry name" value="Immunoglobulins"/>
    <property type="match status" value="1"/>
</dbReference>
<dbReference type="InterPro" id="IPR013783">
    <property type="entry name" value="Ig-like_fold"/>
</dbReference>
<sequence>MKKDFSILALLLILCACGGKKNNEIVPSPSVVKLNAPAQNTICLTGAVVSPTLSSVTFQWNASANTNSYDLVIQNLVTLAVTTNNTTETQLTLNLLRGAPFSWHVVSKSTSTSATAESDQWKFYNSGPGIVTYAPFPAEIISPAYGTTITSNSGKIDLTWKGSSPGNLDLTYDVYLGTSSNPALLKKDITAISLNDVAVTAGTTYYWKITTKDAAGNKSESVVYTFKVK</sequence>
<dbReference type="Proteomes" id="UP000199705">
    <property type="component" value="Unassembled WGS sequence"/>
</dbReference>
<dbReference type="PROSITE" id="PS51257">
    <property type="entry name" value="PROKAR_LIPOPROTEIN"/>
    <property type="match status" value="1"/>
</dbReference>
<accession>A0A1G8ADW2</accession>
<gene>
    <name evidence="1" type="ORF">SAMN05192573_107166</name>
</gene>
<evidence type="ECO:0008006" key="3">
    <source>
        <dbReference type="Google" id="ProtNLM"/>
    </source>
</evidence>
<keyword evidence="2" id="KW-1185">Reference proteome</keyword>